<dbReference type="GO" id="GO:0005524">
    <property type="term" value="F:ATP binding"/>
    <property type="evidence" value="ECO:0007669"/>
    <property type="project" value="UniProtKB-KW"/>
</dbReference>
<reference evidence="15 16" key="1">
    <citation type="submission" date="2018-06" db="EMBL/GenBank/DDBJ databases">
        <authorList>
            <consortium name="Pathogen Informatics"/>
            <person name="Doyle S."/>
        </authorList>
    </citation>
    <scope>NUCLEOTIDE SEQUENCE [LARGE SCALE GENOMIC DNA]</scope>
    <source>
        <strain evidence="15 16">NCTC12224</strain>
    </source>
</reference>
<keyword evidence="9" id="KW-0972">Capsule biogenesis/degradation</keyword>
<feature type="domain" description="AAA" evidence="14">
    <location>
        <begin position="56"/>
        <end position="199"/>
    </location>
</feature>
<evidence type="ECO:0000256" key="8">
    <source>
        <dbReference type="ARBA" id="ARBA00022840"/>
    </source>
</evidence>
<evidence type="ECO:0000256" key="10">
    <source>
        <dbReference type="ARBA" id="ARBA00023137"/>
    </source>
</evidence>
<evidence type="ECO:0000256" key="6">
    <source>
        <dbReference type="ARBA" id="ARBA00022741"/>
    </source>
</evidence>
<evidence type="ECO:0000256" key="4">
    <source>
        <dbReference type="ARBA" id="ARBA00019200"/>
    </source>
</evidence>
<comment type="function">
    <text evidence="12">Involved in the regulation of capsular polysaccharide biosynthesis. Autophosphorylation of CpsD attenuates its activity and reduces the level of encapsulation. May be part of a complex that directs the coordinated polymerization and export to the cell surface of the capsular polysaccharide.</text>
</comment>
<dbReference type="SUPFAM" id="SSF52540">
    <property type="entry name" value="P-loop containing nucleoside triphosphate hydrolases"/>
    <property type="match status" value="1"/>
</dbReference>
<dbReference type="FunFam" id="3.40.50.300:FF:000527">
    <property type="entry name" value="Tyrosine-protein kinase etk"/>
    <property type="match status" value="1"/>
</dbReference>
<evidence type="ECO:0000256" key="3">
    <source>
        <dbReference type="ARBA" id="ARBA00011903"/>
    </source>
</evidence>
<dbReference type="EC" id="2.7.10.2" evidence="3"/>
<keyword evidence="16" id="KW-1185">Reference proteome</keyword>
<dbReference type="PANTHER" id="PTHR32309">
    <property type="entry name" value="TYROSINE-PROTEIN KINASE"/>
    <property type="match status" value="1"/>
</dbReference>
<comment type="pathway">
    <text evidence="1">Capsule biogenesis; capsule polysaccharide biosynthesis.</text>
</comment>
<evidence type="ECO:0000256" key="7">
    <source>
        <dbReference type="ARBA" id="ARBA00022777"/>
    </source>
</evidence>
<evidence type="ECO:0000259" key="14">
    <source>
        <dbReference type="Pfam" id="PF13614"/>
    </source>
</evidence>
<dbReference type="OrthoDB" id="9794577at2"/>
<keyword evidence="7" id="KW-0418">Kinase</keyword>
<dbReference type="Proteomes" id="UP000254924">
    <property type="component" value="Unassembled WGS sequence"/>
</dbReference>
<keyword evidence="6" id="KW-0547">Nucleotide-binding</keyword>
<evidence type="ECO:0000256" key="12">
    <source>
        <dbReference type="ARBA" id="ARBA00024964"/>
    </source>
</evidence>
<evidence type="ECO:0000256" key="2">
    <source>
        <dbReference type="ARBA" id="ARBA00007316"/>
    </source>
</evidence>
<evidence type="ECO:0000256" key="9">
    <source>
        <dbReference type="ARBA" id="ARBA00022903"/>
    </source>
</evidence>
<dbReference type="InterPro" id="IPR005702">
    <property type="entry name" value="Wzc-like_C"/>
</dbReference>
<dbReference type="GO" id="GO:0042802">
    <property type="term" value="F:identical protein binding"/>
    <property type="evidence" value="ECO:0007669"/>
    <property type="project" value="UniProtKB-ARBA"/>
</dbReference>
<dbReference type="AlphaFoldDB" id="A0A380K964"/>
<evidence type="ECO:0000256" key="1">
    <source>
        <dbReference type="ARBA" id="ARBA00005132"/>
    </source>
</evidence>
<sequence length="240" mass="26918">MLFNKRRSKIEKIAHEQRKGAPLFTYTKPEANNSERIRMLRTNLEYVHVGEELTSIAVTSSIPGEGKSTVSANLAVSLGATGKKVLLIDTDLRRPTVHKTFQVSNVPGISDLILNPSLPLSDLMCYKEDLKIYILPAGVLPPNPSELLASVNMKKIMGELEKHFDYIIYDVPPINSVTDPQIIASRVDGVILVVRSGYVQKDEVRKSRTALENVEARILGCVLNDVPMDQDDKYYYYKKE</sequence>
<keyword evidence="5 15" id="KW-0808">Transferase</keyword>
<dbReference type="Gene3D" id="3.40.50.300">
    <property type="entry name" value="P-loop containing nucleotide triphosphate hydrolases"/>
    <property type="match status" value="1"/>
</dbReference>
<evidence type="ECO:0000313" key="16">
    <source>
        <dbReference type="Proteomes" id="UP000254924"/>
    </source>
</evidence>
<dbReference type="GO" id="GO:0045227">
    <property type="term" value="P:capsule polysaccharide biosynthetic process"/>
    <property type="evidence" value="ECO:0007669"/>
    <property type="project" value="UniProtKB-UniPathway"/>
</dbReference>
<dbReference type="GO" id="GO:0005886">
    <property type="term" value="C:plasma membrane"/>
    <property type="evidence" value="ECO:0007669"/>
    <property type="project" value="UniProtKB-ARBA"/>
</dbReference>
<gene>
    <name evidence="15" type="primary">wze_1</name>
    <name evidence="15" type="ORF">NCTC12224_01543</name>
</gene>
<proteinExistence type="inferred from homology"/>
<keyword evidence="8" id="KW-0067">ATP-binding</keyword>
<dbReference type="InterPro" id="IPR025669">
    <property type="entry name" value="AAA_dom"/>
</dbReference>
<keyword evidence="10" id="KW-0829">Tyrosine-protein kinase</keyword>
<dbReference type="GO" id="GO:0004715">
    <property type="term" value="F:non-membrane spanning protein tyrosine kinase activity"/>
    <property type="evidence" value="ECO:0007669"/>
    <property type="project" value="UniProtKB-EC"/>
</dbReference>
<dbReference type="InterPro" id="IPR027417">
    <property type="entry name" value="P-loop_NTPase"/>
</dbReference>
<evidence type="ECO:0000256" key="11">
    <source>
        <dbReference type="ARBA" id="ARBA00023169"/>
    </source>
</evidence>
<dbReference type="InterPro" id="IPR050445">
    <property type="entry name" value="Bact_polysacc_biosynth/exp"/>
</dbReference>
<protein>
    <recommendedName>
        <fullName evidence="4">Tyrosine-protein kinase CpsD</fullName>
        <ecNumber evidence="3">2.7.10.2</ecNumber>
    </recommendedName>
</protein>
<dbReference type="UniPathway" id="UPA00934"/>
<keyword evidence="11" id="KW-0270">Exopolysaccharide synthesis</keyword>
<comment type="catalytic activity">
    <reaction evidence="13">
        <text>L-tyrosyl-[protein] + ATP = O-phospho-L-tyrosyl-[protein] + ADP + H(+)</text>
        <dbReference type="Rhea" id="RHEA:10596"/>
        <dbReference type="Rhea" id="RHEA-COMP:10136"/>
        <dbReference type="Rhea" id="RHEA-COMP:20101"/>
        <dbReference type="ChEBI" id="CHEBI:15378"/>
        <dbReference type="ChEBI" id="CHEBI:30616"/>
        <dbReference type="ChEBI" id="CHEBI:46858"/>
        <dbReference type="ChEBI" id="CHEBI:61978"/>
        <dbReference type="ChEBI" id="CHEBI:456216"/>
        <dbReference type="EC" id="2.7.10.2"/>
    </reaction>
</comment>
<dbReference type="PANTHER" id="PTHR32309:SF13">
    <property type="entry name" value="FERRIC ENTEROBACTIN TRANSPORT PROTEIN FEPE"/>
    <property type="match status" value="1"/>
</dbReference>
<dbReference type="NCBIfam" id="TIGR01007">
    <property type="entry name" value="eps_fam"/>
    <property type="match status" value="1"/>
</dbReference>
<evidence type="ECO:0000256" key="5">
    <source>
        <dbReference type="ARBA" id="ARBA00022679"/>
    </source>
</evidence>
<dbReference type="Pfam" id="PF13614">
    <property type="entry name" value="AAA_31"/>
    <property type="match status" value="1"/>
</dbReference>
<accession>A0A380K964</accession>
<comment type="similarity">
    <text evidence="2">Belongs to the CpsD/CapB family.</text>
</comment>
<dbReference type="EMBL" id="UHFN01000007">
    <property type="protein sequence ID" value="SUN61635.1"/>
    <property type="molecule type" value="Genomic_DNA"/>
</dbReference>
<dbReference type="CDD" id="cd05387">
    <property type="entry name" value="BY-kinase"/>
    <property type="match status" value="1"/>
</dbReference>
<name>A0A380K964_9STRE</name>
<organism evidence="15 16">
    <name type="scientific">Streptococcus hyointestinalis</name>
    <dbReference type="NCBI Taxonomy" id="1337"/>
    <lineage>
        <taxon>Bacteria</taxon>
        <taxon>Bacillati</taxon>
        <taxon>Bacillota</taxon>
        <taxon>Bacilli</taxon>
        <taxon>Lactobacillales</taxon>
        <taxon>Streptococcaceae</taxon>
        <taxon>Streptococcus</taxon>
    </lineage>
</organism>
<evidence type="ECO:0000256" key="13">
    <source>
        <dbReference type="ARBA" id="ARBA00051245"/>
    </source>
</evidence>
<evidence type="ECO:0000313" key="15">
    <source>
        <dbReference type="EMBL" id="SUN61635.1"/>
    </source>
</evidence>